<dbReference type="Proteomes" id="UP000207598">
    <property type="component" value="Unassembled WGS sequence"/>
</dbReference>
<evidence type="ECO:0000256" key="3">
    <source>
        <dbReference type="ARBA" id="ARBA00022801"/>
    </source>
</evidence>
<comment type="subcellular location">
    <subcellularLocation>
        <location evidence="1">Membrane</location>
    </subcellularLocation>
</comment>
<sequence>MMTTHDRQHRTDPATQADGAALCAFGGLEPLAGRLALLDKQLIEIAQSDEASIAHQARDLRRQIREFDPSVTLIGQVKAGKTTLVNAMCGWSGLLPADVNPWTSVVTSLHLQPRGRPADRRAAFRFFTNEEWDHLIRQGGRVGEIAARAGAEDELEKVRAQLDAMREKSKARLGRKFQMLLGQTHDYDSFDEELIQRYVCLGDDFWEEAGSSREQGRFADITRAAELWFPGPDLPLGLCLRDTPGVNDTFMIREQITINALRGSRLCVVVLSAQQALSSVDLGLIRLISNVKARDVIIFVNRIDELAEPVAAVPEIRASITETLKTFDGPQDAQLIFGSGHWAQHAVAGTFDSLGPDSAQALVGWAEAHVDGGLAHLPPQEIVWHLSGLPALGQAIAERIEQSAGARLEDSLSVAIGNLRAGLAAQGVARQEGPLRVRQARLTPQEIAQQLDQIEDRACAALESRLAKVHEAFSGRADNARRAFLGRATGSLVKHLEQFGEGDVWTYDPSGLRMLLRTAYTVFAQGAGKAGAEVMQAAAADIGALYQHAFGLPEGAHPIAPPPLPQAPAPVGLGQTIALDLRGSWWSRFWRRQRGYQAFAEGFAHLIHEETLPIVAALERDCALPFAQEVRGTLSAFVQNQRDIVLGLASEAATARPRPPAPQRTLRSAP</sequence>
<reference evidence="8 9" key="1">
    <citation type="submission" date="2017-05" db="EMBL/GenBank/DDBJ databases">
        <authorList>
            <person name="Song R."/>
            <person name="Chenine A.L."/>
            <person name="Ruprecht R.M."/>
        </authorList>
    </citation>
    <scope>NUCLEOTIDE SEQUENCE [LARGE SCALE GENOMIC DNA]</scope>
    <source>
        <strain evidence="8 9">CECT 8898</strain>
    </source>
</reference>
<keyword evidence="3" id="KW-0378">Hydrolase</keyword>
<protein>
    <submittedName>
        <fullName evidence="8">GTP-binding protein Der</fullName>
    </submittedName>
</protein>
<dbReference type="Pfam" id="PF00350">
    <property type="entry name" value="Dynamin_N"/>
    <property type="match status" value="1"/>
</dbReference>
<evidence type="ECO:0000256" key="2">
    <source>
        <dbReference type="ARBA" id="ARBA00022741"/>
    </source>
</evidence>
<keyword evidence="9" id="KW-1185">Reference proteome</keyword>
<keyword evidence="5" id="KW-0472">Membrane</keyword>
<evidence type="ECO:0000256" key="4">
    <source>
        <dbReference type="ARBA" id="ARBA00023134"/>
    </source>
</evidence>
<evidence type="ECO:0000256" key="5">
    <source>
        <dbReference type="ARBA" id="ARBA00023136"/>
    </source>
</evidence>
<dbReference type="EMBL" id="FXYF01000020">
    <property type="protein sequence ID" value="SMX50137.1"/>
    <property type="molecule type" value="Genomic_DNA"/>
</dbReference>
<keyword evidence="2" id="KW-0547">Nucleotide-binding</keyword>
<dbReference type="GO" id="GO:0005525">
    <property type="term" value="F:GTP binding"/>
    <property type="evidence" value="ECO:0007669"/>
    <property type="project" value="UniProtKB-KW"/>
</dbReference>
<dbReference type="GO" id="GO:0016020">
    <property type="term" value="C:membrane"/>
    <property type="evidence" value="ECO:0007669"/>
    <property type="project" value="UniProtKB-SubCell"/>
</dbReference>
<dbReference type="SUPFAM" id="SSF52540">
    <property type="entry name" value="P-loop containing nucleoside triphosphate hydrolases"/>
    <property type="match status" value="1"/>
</dbReference>
<name>A0A238L572_9RHOB</name>
<feature type="region of interest" description="Disordered" evidence="6">
    <location>
        <begin position="651"/>
        <end position="670"/>
    </location>
</feature>
<dbReference type="PANTHER" id="PTHR10465:SF0">
    <property type="entry name" value="SARCALUMENIN"/>
    <property type="match status" value="1"/>
</dbReference>
<dbReference type="OrthoDB" id="7927795at2"/>
<gene>
    <name evidence="8" type="ORF">MAA8898_04622</name>
</gene>
<dbReference type="InterPro" id="IPR045063">
    <property type="entry name" value="Dynamin_N"/>
</dbReference>
<keyword evidence="4" id="KW-0342">GTP-binding</keyword>
<evidence type="ECO:0000256" key="6">
    <source>
        <dbReference type="SAM" id="MobiDB-lite"/>
    </source>
</evidence>
<proteinExistence type="predicted"/>
<evidence type="ECO:0000256" key="1">
    <source>
        <dbReference type="ARBA" id="ARBA00004370"/>
    </source>
</evidence>
<dbReference type="AlphaFoldDB" id="A0A238L572"/>
<dbReference type="InterPro" id="IPR027417">
    <property type="entry name" value="P-loop_NTPase"/>
</dbReference>
<dbReference type="Gene3D" id="3.40.50.300">
    <property type="entry name" value="P-loop containing nucleotide triphosphate hydrolases"/>
    <property type="match status" value="1"/>
</dbReference>
<organism evidence="8 9">
    <name type="scientific">Maliponia aquimaris</name>
    <dbReference type="NCBI Taxonomy" id="1673631"/>
    <lineage>
        <taxon>Bacteria</taxon>
        <taxon>Pseudomonadati</taxon>
        <taxon>Pseudomonadota</taxon>
        <taxon>Alphaproteobacteria</taxon>
        <taxon>Rhodobacterales</taxon>
        <taxon>Paracoccaceae</taxon>
        <taxon>Maliponia</taxon>
    </lineage>
</organism>
<dbReference type="InterPro" id="IPR027094">
    <property type="entry name" value="Mitofusin_fam"/>
</dbReference>
<accession>A0A238L572</accession>
<evidence type="ECO:0000313" key="8">
    <source>
        <dbReference type="EMBL" id="SMX50137.1"/>
    </source>
</evidence>
<evidence type="ECO:0000259" key="7">
    <source>
        <dbReference type="Pfam" id="PF00350"/>
    </source>
</evidence>
<dbReference type="GO" id="GO:0003924">
    <property type="term" value="F:GTPase activity"/>
    <property type="evidence" value="ECO:0007669"/>
    <property type="project" value="InterPro"/>
</dbReference>
<dbReference type="PANTHER" id="PTHR10465">
    <property type="entry name" value="TRANSMEMBRANE GTPASE FZO1"/>
    <property type="match status" value="1"/>
</dbReference>
<evidence type="ECO:0000313" key="9">
    <source>
        <dbReference type="Proteomes" id="UP000207598"/>
    </source>
</evidence>
<feature type="domain" description="Dynamin N-terminal" evidence="7">
    <location>
        <begin position="71"/>
        <end position="301"/>
    </location>
</feature>